<dbReference type="SUPFAM" id="SSF63829">
    <property type="entry name" value="Calcium-dependent phosphotriesterase"/>
    <property type="match status" value="1"/>
</dbReference>
<gene>
    <name evidence="1" type="ORF">DLD77_04500</name>
</gene>
<accession>A0ABN5LNN0</accession>
<proteinExistence type="predicted"/>
<protein>
    <recommendedName>
        <fullName evidence="3">Diguanylate cyclase</fullName>
    </recommendedName>
</protein>
<organism evidence="1 2">
    <name type="scientific">Chitinophaga alhagiae</name>
    <dbReference type="NCBI Taxonomy" id="2203219"/>
    <lineage>
        <taxon>Bacteria</taxon>
        <taxon>Pseudomonadati</taxon>
        <taxon>Bacteroidota</taxon>
        <taxon>Chitinophagia</taxon>
        <taxon>Chitinophagales</taxon>
        <taxon>Chitinophagaceae</taxon>
        <taxon>Chitinophaga</taxon>
    </lineage>
</organism>
<evidence type="ECO:0000313" key="2">
    <source>
        <dbReference type="Proteomes" id="UP000246099"/>
    </source>
</evidence>
<dbReference type="SUPFAM" id="SSF63825">
    <property type="entry name" value="YWTD domain"/>
    <property type="match status" value="1"/>
</dbReference>
<name>A0ABN5LNN0_9BACT</name>
<keyword evidence="2" id="KW-1185">Reference proteome</keyword>
<evidence type="ECO:0008006" key="3">
    <source>
        <dbReference type="Google" id="ProtNLM"/>
    </source>
</evidence>
<dbReference type="Gene3D" id="2.130.10.10">
    <property type="entry name" value="YVTN repeat-like/Quinoprotein amine dehydrogenase"/>
    <property type="match status" value="2"/>
</dbReference>
<dbReference type="InterPro" id="IPR011110">
    <property type="entry name" value="Reg_prop"/>
</dbReference>
<evidence type="ECO:0000313" key="1">
    <source>
        <dbReference type="EMBL" id="AWO01011.1"/>
    </source>
</evidence>
<dbReference type="InterPro" id="IPR015943">
    <property type="entry name" value="WD40/YVTN_repeat-like_dom_sf"/>
</dbReference>
<reference evidence="1 2" key="1">
    <citation type="submission" date="2018-05" db="EMBL/GenBank/DDBJ databases">
        <title>Chitinophaga sp. nov., isolated from rhizosphere soil of Alhagi.</title>
        <authorList>
            <person name="Liu Y."/>
        </authorList>
    </citation>
    <scope>NUCLEOTIDE SEQUENCE [LARGE SCALE GENOMIC DNA]</scope>
    <source>
        <strain evidence="1 2">T22</strain>
    </source>
</reference>
<dbReference type="EMBL" id="CP029600">
    <property type="protein sequence ID" value="AWO01011.1"/>
    <property type="molecule type" value="Genomic_DNA"/>
</dbReference>
<sequence>MQFLDGTFVLKIRHYAKPQNVIGYSITDSTKQTEMKLTTLLFFSILSIFISCNGQASNSKNDSVLLKEINVIGDTVKEIGSSIKVIYQDKKNTFWFGSWKTGLYKYDGKTLINYTTKHGLYDDRVDDIKEDRTGNIYFTGMNPNSTITKFDGKSFTNIIATPSNEWKLEANDLWLINAYQSKQKVYRFDGNTFYELTLPKPPNLPNPFDVYSIYKDRKGNIWFGTNPVGVCRYDGKSFEWITEEDVTEFRNGGANGVRSITEDKNGDFWFNTENRYSVYDSTTLKSSKFYTRHESIGSLDEKNTKGLNEYLSTVRDNENNLWFVTYRDGVWKYDGTKITHYLVQEKSKDITLFSIYKDNNGDLWLGTHENGAYKFNGKTFEKFKP</sequence>
<dbReference type="Pfam" id="PF07494">
    <property type="entry name" value="Reg_prop"/>
    <property type="match status" value="3"/>
</dbReference>
<dbReference type="Proteomes" id="UP000246099">
    <property type="component" value="Chromosome"/>
</dbReference>